<protein>
    <submittedName>
        <fullName evidence="1">Uncharacterized protein</fullName>
    </submittedName>
</protein>
<organism evidence="1 2">
    <name type="scientific">Coemansia biformis</name>
    <dbReference type="NCBI Taxonomy" id="1286918"/>
    <lineage>
        <taxon>Eukaryota</taxon>
        <taxon>Fungi</taxon>
        <taxon>Fungi incertae sedis</taxon>
        <taxon>Zoopagomycota</taxon>
        <taxon>Kickxellomycotina</taxon>
        <taxon>Kickxellomycetes</taxon>
        <taxon>Kickxellales</taxon>
        <taxon>Kickxellaceae</taxon>
        <taxon>Coemansia</taxon>
    </lineage>
</organism>
<evidence type="ECO:0000313" key="1">
    <source>
        <dbReference type="EMBL" id="KAJ1728561.1"/>
    </source>
</evidence>
<gene>
    <name evidence="1" type="ORF">LPJ61_003973</name>
</gene>
<name>A0A9W7YBJ9_9FUNG</name>
<sequence length="117" mass="12122">MANIAATFTSGLLVGSGSACAFAAYMTGNARLVDLRLRWAAAELSSAVPGEDQSPSPTWPSTKSSVLSAYQRLAARLSDHAAPLAKSEWNGAVRSAAHGLTQTNLGTDRLVAAFFPA</sequence>
<comment type="caution">
    <text evidence="1">The sequence shown here is derived from an EMBL/GenBank/DDBJ whole genome shotgun (WGS) entry which is preliminary data.</text>
</comment>
<dbReference type="EMBL" id="JANBOI010000786">
    <property type="protein sequence ID" value="KAJ1728561.1"/>
    <property type="molecule type" value="Genomic_DNA"/>
</dbReference>
<dbReference type="Proteomes" id="UP001143981">
    <property type="component" value="Unassembled WGS sequence"/>
</dbReference>
<keyword evidence="2" id="KW-1185">Reference proteome</keyword>
<evidence type="ECO:0000313" key="2">
    <source>
        <dbReference type="Proteomes" id="UP001143981"/>
    </source>
</evidence>
<proteinExistence type="predicted"/>
<dbReference type="AlphaFoldDB" id="A0A9W7YBJ9"/>
<reference evidence="1" key="1">
    <citation type="submission" date="2022-07" db="EMBL/GenBank/DDBJ databases">
        <title>Phylogenomic reconstructions and comparative analyses of Kickxellomycotina fungi.</title>
        <authorList>
            <person name="Reynolds N.K."/>
            <person name="Stajich J.E."/>
            <person name="Barry K."/>
            <person name="Grigoriev I.V."/>
            <person name="Crous P."/>
            <person name="Smith M.E."/>
        </authorList>
    </citation>
    <scope>NUCLEOTIDE SEQUENCE</scope>
    <source>
        <strain evidence="1">BCRC 34381</strain>
    </source>
</reference>
<accession>A0A9W7YBJ9</accession>
<dbReference type="OrthoDB" id="5518786at2759"/>